<dbReference type="InterPro" id="IPR016177">
    <property type="entry name" value="DNA-bd_dom_sf"/>
</dbReference>
<dbReference type="PANTHER" id="PTHR31241">
    <property type="entry name" value="DEHYDRATION-RESPONSIVE ELEMENT-BINDING PROTEIN 2C"/>
    <property type="match status" value="1"/>
</dbReference>
<evidence type="ECO:0000256" key="3">
    <source>
        <dbReference type="ARBA" id="ARBA00023016"/>
    </source>
</evidence>
<keyword evidence="2" id="KW-0805">Transcription regulation</keyword>
<evidence type="ECO:0000313" key="11">
    <source>
        <dbReference type="EMBL" id="EFJ34327.1"/>
    </source>
</evidence>
<sequence length="62" mass="7188">RSKEKKYRGVRLRSFGKWVAEFCRPDGQRLWLGTFHSPESAAMAYDQALVESHGPLHKLNFP</sequence>
<dbReference type="PROSITE" id="PS51032">
    <property type="entry name" value="AP2_ERF"/>
    <property type="match status" value="1"/>
</dbReference>
<evidence type="ECO:0000256" key="1">
    <source>
        <dbReference type="ARBA" id="ARBA00004123"/>
    </source>
</evidence>
<keyword evidence="7" id="KW-0539">Nucleus</keyword>
<comment type="similarity">
    <text evidence="8">Belongs to the AP2/ERF transcription factor family. ERF subfamily.</text>
</comment>
<dbReference type="InParanoid" id="D8QYZ2"/>
<dbReference type="EMBL" id="GL377574">
    <property type="protein sequence ID" value="EFJ31278.1"/>
    <property type="molecule type" value="Genomic_DNA"/>
</dbReference>
<reference evidence="11 12" key="1">
    <citation type="journal article" date="2011" name="Science">
        <title>The Selaginella genome identifies genetic changes associated with the evolution of vascular plants.</title>
        <authorList>
            <person name="Banks J.A."/>
            <person name="Nishiyama T."/>
            <person name="Hasebe M."/>
            <person name="Bowman J.L."/>
            <person name="Gribskov M."/>
            <person name="dePamphilis C."/>
            <person name="Albert V.A."/>
            <person name="Aono N."/>
            <person name="Aoyama T."/>
            <person name="Ambrose B.A."/>
            <person name="Ashton N.W."/>
            <person name="Axtell M.J."/>
            <person name="Barker E."/>
            <person name="Barker M.S."/>
            <person name="Bennetzen J.L."/>
            <person name="Bonawitz N.D."/>
            <person name="Chapple C."/>
            <person name="Cheng C."/>
            <person name="Correa L.G."/>
            <person name="Dacre M."/>
            <person name="DeBarry J."/>
            <person name="Dreyer I."/>
            <person name="Elias M."/>
            <person name="Engstrom E.M."/>
            <person name="Estelle M."/>
            <person name="Feng L."/>
            <person name="Finet C."/>
            <person name="Floyd S.K."/>
            <person name="Frommer W.B."/>
            <person name="Fujita T."/>
            <person name="Gramzow L."/>
            <person name="Gutensohn M."/>
            <person name="Harholt J."/>
            <person name="Hattori M."/>
            <person name="Heyl A."/>
            <person name="Hirai T."/>
            <person name="Hiwatashi Y."/>
            <person name="Ishikawa M."/>
            <person name="Iwata M."/>
            <person name="Karol K.G."/>
            <person name="Koehler B."/>
            <person name="Kolukisaoglu U."/>
            <person name="Kubo M."/>
            <person name="Kurata T."/>
            <person name="Lalonde S."/>
            <person name="Li K."/>
            <person name="Li Y."/>
            <person name="Litt A."/>
            <person name="Lyons E."/>
            <person name="Manning G."/>
            <person name="Maruyama T."/>
            <person name="Michael T.P."/>
            <person name="Mikami K."/>
            <person name="Miyazaki S."/>
            <person name="Morinaga S."/>
            <person name="Murata T."/>
            <person name="Mueller-Roeber B."/>
            <person name="Nelson D.R."/>
            <person name="Obara M."/>
            <person name="Oguri Y."/>
            <person name="Olmstead R.G."/>
            <person name="Onodera N."/>
            <person name="Petersen B.L."/>
            <person name="Pils B."/>
            <person name="Prigge M."/>
            <person name="Rensing S.A."/>
            <person name="Riano-Pachon D.M."/>
            <person name="Roberts A.W."/>
            <person name="Sato Y."/>
            <person name="Scheller H.V."/>
            <person name="Schulz B."/>
            <person name="Schulz C."/>
            <person name="Shakirov E.V."/>
            <person name="Shibagaki N."/>
            <person name="Shinohara N."/>
            <person name="Shippen D.E."/>
            <person name="Soerensen I."/>
            <person name="Sotooka R."/>
            <person name="Sugimoto N."/>
            <person name="Sugita M."/>
            <person name="Sumikawa N."/>
            <person name="Tanurdzic M."/>
            <person name="Theissen G."/>
            <person name="Ulvskov P."/>
            <person name="Wakazuki S."/>
            <person name="Weng J.K."/>
            <person name="Willats W.W."/>
            <person name="Wipf D."/>
            <person name="Wolf P.G."/>
            <person name="Yang L."/>
            <person name="Zimmer A.D."/>
            <person name="Zhu Q."/>
            <person name="Mitros T."/>
            <person name="Hellsten U."/>
            <person name="Loque D."/>
            <person name="Otillar R."/>
            <person name="Salamov A."/>
            <person name="Schmutz J."/>
            <person name="Shapiro H."/>
            <person name="Lindquist E."/>
            <person name="Lucas S."/>
            <person name="Rokhsar D."/>
            <person name="Grigoriev I.V."/>
        </authorList>
    </citation>
    <scope>NUCLEOTIDE SEQUENCE [LARGE SCALE GENOMIC DNA]</scope>
</reference>
<keyword evidence="3" id="KW-0346">Stress response</keyword>
<evidence type="ECO:0000256" key="4">
    <source>
        <dbReference type="ARBA" id="ARBA00023125"/>
    </source>
</evidence>
<feature type="domain" description="AP2/ERF" evidence="9">
    <location>
        <begin position="6"/>
        <end position="62"/>
    </location>
</feature>
<comment type="subcellular location">
    <subcellularLocation>
        <location evidence="1">Nucleus</location>
    </subcellularLocation>
</comment>
<keyword evidence="6" id="KW-0804">Transcription</keyword>
<name>D8QYZ2_SELML</name>
<dbReference type="GO" id="GO:0003700">
    <property type="term" value="F:DNA-binding transcription factor activity"/>
    <property type="evidence" value="ECO:0007669"/>
    <property type="project" value="InterPro"/>
</dbReference>
<dbReference type="Gramene" id="EFJ31278">
    <property type="protein sequence ID" value="EFJ31278"/>
    <property type="gene ID" value="SELMODRAFT_73132"/>
</dbReference>
<dbReference type="Gramene" id="EFJ34327">
    <property type="protein sequence ID" value="EFJ34327"/>
    <property type="gene ID" value="SELMODRAFT_73136"/>
</dbReference>
<evidence type="ECO:0000259" key="9">
    <source>
        <dbReference type="PROSITE" id="PS51032"/>
    </source>
</evidence>
<keyword evidence="12" id="KW-1185">Reference proteome</keyword>
<dbReference type="InterPro" id="IPR001471">
    <property type="entry name" value="AP2/ERF_dom"/>
</dbReference>
<evidence type="ECO:0000256" key="7">
    <source>
        <dbReference type="ARBA" id="ARBA00023242"/>
    </source>
</evidence>
<evidence type="ECO:0000256" key="5">
    <source>
        <dbReference type="ARBA" id="ARBA00023159"/>
    </source>
</evidence>
<dbReference type="CDD" id="cd00018">
    <property type="entry name" value="AP2"/>
    <property type="match status" value="1"/>
</dbReference>
<evidence type="ECO:0000256" key="2">
    <source>
        <dbReference type="ARBA" id="ARBA00023015"/>
    </source>
</evidence>
<dbReference type="Pfam" id="PF00847">
    <property type="entry name" value="AP2"/>
    <property type="match status" value="1"/>
</dbReference>
<evidence type="ECO:0000313" key="12">
    <source>
        <dbReference type="Proteomes" id="UP000001514"/>
    </source>
</evidence>
<evidence type="ECO:0000313" key="10">
    <source>
        <dbReference type="EMBL" id="EFJ31278.1"/>
    </source>
</evidence>
<dbReference type="Proteomes" id="UP000001514">
    <property type="component" value="Unassembled WGS sequence"/>
</dbReference>
<dbReference type="GO" id="GO:0003677">
    <property type="term" value="F:DNA binding"/>
    <property type="evidence" value="ECO:0007669"/>
    <property type="project" value="UniProtKB-KW"/>
</dbReference>
<dbReference type="SMART" id="SM00380">
    <property type="entry name" value="AP2"/>
    <property type="match status" value="1"/>
</dbReference>
<evidence type="ECO:0000256" key="8">
    <source>
        <dbReference type="ARBA" id="ARBA00024343"/>
    </source>
</evidence>
<evidence type="ECO:0000256" key="6">
    <source>
        <dbReference type="ARBA" id="ARBA00023163"/>
    </source>
</evidence>
<dbReference type="PRINTS" id="PR00367">
    <property type="entry name" value="ETHRSPELEMNT"/>
</dbReference>
<dbReference type="EMBL" id="GL377569">
    <property type="protein sequence ID" value="EFJ34327.1"/>
    <property type="molecule type" value="Genomic_DNA"/>
</dbReference>
<dbReference type="KEGG" id="smo:SELMODRAFT_73136"/>
<keyword evidence="4" id="KW-0238">DNA-binding</keyword>
<accession>D8QYZ2</accession>
<dbReference type="InterPro" id="IPR036955">
    <property type="entry name" value="AP2/ERF_dom_sf"/>
</dbReference>
<dbReference type="GO" id="GO:0005634">
    <property type="term" value="C:nucleus"/>
    <property type="evidence" value="ECO:0007669"/>
    <property type="project" value="UniProtKB-SubCell"/>
</dbReference>
<dbReference type="Gene3D" id="3.30.730.10">
    <property type="entry name" value="AP2/ERF domain"/>
    <property type="match status" value="1"/>
</dbReference>
<feature type="non-terminal residue" evidence="11">
    <location>
        <position position="62"/>
    </location>
</feature>
<protein>
    <recommendedName>
        <fullName evidence="9">AP2/ERF domain-containing protein</fullName>
    </recommendedName>
</protein>
<gene>
    <name evidence="10" type="ORF">SELMODRAFT_73132</name>
    <name evidence="11" type="ORF">SELMODRAFT_73136</name>
</gene>
<dbReference type="SUPFAM" id="SSF54171">
    <property type="entry name" value="DNA-binding domain"/>
    <property type="match status" value="1"/>
</dbReference>
<proteinExistence type="inferred from homology"/>
<feature type="non-terminal residue" evidence="11">
    <location>
        <position position="1"/>
    </location>
</feature>
<dbReference type="AlphaFoldDB" id="D8QYZ2"/>
<dbReference type="KEGG" id="smo:SELMODRAFT_73132"/>
<keyword evidence="5" id="KW-0010">Activator</keyword>
<dbReference type="HOGENOM" id="CLU_159623_3_1_1"/>
<dbReference type="PANTHER" id="PTHR31241:SF62">
    <property type="entry name" value="DEHYDRATION-RESPONSIVE ELEMENT-BINDING PROTEIN 2D"/>
    <property type="match status" value="1"/>
</dbReference>
<organism evidence="12">
    <name type="scientific">Selaginella moellendorffii</name>
    <name type="common">Spikemoss</name>
    <dbReference type="NCBI Taxonomy" id="88036"/>
    <lineage>
        <taxon>Eukaryota</taxon>
        <taxon>Viridiplantae</taxon>
        <taxon>Streptophyta</taxon>
        <taxon>Embryophyta</taxon>
        <taxon>Tracheophyta</taxon>
        <taxon>Lycopodiopsida</taxon>
        <taxon>Selaginellales</taxon>
        <taxon>Selaginellaceae</taxon>
        <taxon>Selaginella</taxon>
    </lineage>
</organism>